<dbReference type="InterPro" id="IPR036438">
    <property type="entry name" value="Insulin-like_sf"/>
</dbReference>
<reference evidence="5 6" key="1">
    <citation type="submission" date="2020-11" db="EMBL/GenBank/DDBJ databases">
        <authorList>
            <person name="Wallbank WR R."/>
            <person name="Pardo Diaz C."/>
            <person name="Kozak K."/>
            <person name="Martin S."/>
            <person name="Jiggins C."/>
            <person name="Moest M."/>
            <person name="Warren A I."/>
            <person name="Generalovic N T."/>
            <person name="Byers J.R.P. K."/>
            <person name="Montejo-Kovacevich G."/>
            <person name="Yen C E."/>
        </authorList>
    </citation>
    <scope>NUCLEOTIDE SEQUENCE [LARGE SCALE GENOMIC DNA]</scope>
</reference>
<organism evidence="5 6">
    <name type="scientific">Hermetia illucens</name>
    <name type="common">Black soldier fly</name>
    <dbReference type="NCBI Taxonomy" id="343691"/>
    <lineage>
        <taxon>Eukaryota</taxon>
        <taxon>Metazoa</taxon>
        <taxon>Ecdysozoa</taxon>
        <taxon>Arthropoda</taxon>
        <taxon>Hexapoda</taxon>
        <taxon>Insecta</taxon>
        <taxon>Pterygota</taxon>
        <taxon>Neoptera</taxon>
        <taxon>Endopterygota</taxon>
        <taxon>Diptera</taxon>
        <taxon>Brachycera</taxon>
        <taxon>Stratiomyomorpha</taxon>
        <taxon>Stratiomyidae</taxon>
        <taxon>Hermetiinae</taxon>
        <taxon>Hermetia</taxon>
    </lineage>
</organism>
<comment type="similarity">
    <text evidence="1">Belongs to the insulin family.</text>
</comment>
<accession>A0A7R8YXS3</accession>
<dbReference type="GO" id="GO:0005179">
    <property type="term" value="F:hormone activity"/>
    <property type="evidence" value="ECO:0007669"/>
    <property type="project" value="InterPro"/>
</dbReference>
<evidence type="ECO:0000313" key="5">
    <source>
        <dbReference type="EMBL" id="CAD7089723.1"/>
    </source>
</evidence>
<protein>
    <recommendedName>
        <fullName evidence="4">Insulin-like domain-containing protein</fullName>
    </recommendedName>
</protein>
<evidence type="ECO:0000256" key="2">
    <source>
        <dbReference type="ARBA" id="ARBA00022685"/>
    </source>
</evidence>
<dbReference type="CDD" id="cd00101">
    <property type="entry name" value="IlGF_like"/>
    <property type="match status" value="1"/>
</dbReference>
<dbReference type="PROSITE" id="PS00262">
    <property type="entry name" value="INSULIN"/>
    <property type="match status" value="1"/>
</dbReference>
<evidence type="ECO:0000256" key="3">
    <source>
        <dbReference type="ARBA" id="ARBA00022729"/>
    </source>
</evidence>
<dbReference type="InParanoid" id="A0A7R8YXS3"/>
<dbReference type="InterPro" id="IPR022352">
    <property type="entry name" value="Ins/IGF/rlx"/>
</dbReference>
<dbReference type="Proteomes" id="UP000594454">
    <property type="component" value="Chromosome 5"/>
</dbReference>
<dbReference type="OrthoDB" id="10019596at2759"/>
<dbReference type="PRINTS" id="PR00276">
    <property type="entry name" value="INSULINFAMLY"/>
</dbReference>
<name>A0A7R8YXS3_HERIL</name>
<evidence type="ECO:0000313" key="6">
    <source>
        <dbReference type="Proteomes" id="UP000594454"/>
    </source>
</evidence>
<evidence type="ECO:0000256" key="1">
    <source>
        <dbReference type="ARBA" id="ARBA00009034"/>
    </source>
</evidence>
<dbReference type="InterPro" id="IPR022353">
    <property type="entry name" value="Insulin_CS"/>
</dbReference>
<dbReference type="Gene3D" id="1.10.100.10">
    <property type="entry name" value="Insulin-like"/>
    <property type="match status" value="1"/>
</dbReference>
<dbReference type="SMART" id="SM00078">
    <property type="entry name" value="IlGF"/>
    <property type="match status" value="1"/>
</dbReference>
<keyword evidence="6" id="KW-1185">Reference proteome</keyword>
<gene>
    <name evidence="5" type="ORF">HERILL_LOCUS12256</name>
</gene>
<dbReference type="AlphaFoldDB" id="A0A7R8YXS3"/>
<keyword evidence="2" id="KW-0165">Cleavage on pair of basic residues</keyword>
<dbReference type="InterPro" id="IPR016179">
    <property type="entry name" value="Insulin-like"/>
</dbReference>
<sequence length="187" mass="21224">MCSGIGNSLAICIKVFAFATEASQRLDELHSVPVQRNSKRNTVLKKDGHAKRSCGSLLTSRLYKVCQDLGGYNVFRDDGHPRRQRRSIVEECCRNACSDKDVSQYCRIKSTKEDFSEEIPEPVPNEIPKITSTTEPYQIKKVIDITEITSDYPPILFGTVSPEYTGNSMSPQISKYYDYQPFEDHTQ</sequence>
<dbReference type="GO" id="GO:0005576">
    <property type="term" value="C:extracellular region"/>
    <property type="evidence" value="ECO:0007669"/>
    <property type="project" value="InterPro"/>
</dbReference>
<proteinExistence type="inferred from homology"/>
<evidence type="ECO:0000259" key="4">
    <source>
        <dbReference type="SMART" id="SM00078"/>
    </source>
</evidence>
<dbReference type="SUPFAM" id="SSF56994">
    <property type="entry name" value="Insulin-like"/>
    <property type="match status" value="1"/>
</dbReference>
<keyword evidence="3" id="KW-0732">Signal</keyword>
<feature type="domain" description="Insulin-like" evidence="4">
    <location>
        <begin position="51"/>
        <end position="106"/>
    </location>
</feature>
<dbReference type="EMBL" id="LR899013">
    <property type="protein sequence ID" value="CAD7089723.1"/>
    <property type="molecule type" value="Genomic_DNA"/>
</dbReference>